<name>A0A099KYR4_COLPS</name>
<gene>
    <name evidence="1" type="ORF">GAB14E_2022</name>
</gene>
<sequence>MNKITIKIILSLTFIILLMKGLTMANTNNDKLFYGVDIDLNGVGVDVRVNDIPVYFDDEKGQLTVEVPAPDSIVDGENILSIKTFLPYDGDSIVENYSEGAYVTATLFQQDLSLNNGIKLKLATATVKLTEDHVSFNIENITTKQQKSEEIELNKDKSHLIKVATTINSPFPQWVWQDGKSIENNSQNFESLLKKYQTIHEALENKDLEKLKALYSKRAAETSIAYNLPDEEAGHLKLSVGVDMHDKELELYDFQTEGMRLEILANGKLARVIDSDKDQPILYFNSSSQLIHLYKFMFYLNKQNEWVMVR</sequence>
<reference evidence="1 2" key="1">
    <citation type="submission" date="2014-08" db="EMBL/GenBank/DDBJ databases">
        <title>Genomic and Phenotypic Diversity of Colwellia psychrerythraea strains from Disparate Marine Basins.</title>
        <authorList>
            <person name="Techtmann S.M."/>
            <person name="Stelling S.C."/>
            <person name="Utturkar S.M."/>
            <person name="Alshibli N."/>
            <person name="Harris A."/>
            <person name="Brown S.D."/>
            <person name="Hazen T.C."/>
        </authorList>
    </citation>
    <scope>NUCLEOTIDE SEQUENCE [LARGE SCALE GENOMIC DNA]</scope>
    <source>
        <strain evidence="1 2">GAB14E</strain>
    </source>
</reference>
<dbReference type="Proteomes" id="UP000029868">
    <property type="component" value="Unassembled WGS sequence"/>
</dbReference>
<proteinExistence type="predicted"/>
<dbReference type="PATRIC" id="fig|28229.3.peg.1635"/>
<accession>A0A099KYR4</accession>
<dbReference type="AlphaFoldDB" id="A0A099KYR4"/>
<evidence type="ECO:0000313" key="2">
    <source>
        <dbReference type="Proteomes" id="UP000029868"/>
    </source>
</evidence>
<dbReference type="EMBL" id="JQEC01000016">
    <property type="protein sequence ID" value="KGJ94788.1"/>
    <property type="molecule type" value="Genomic_DNA"/>
</dbReference>
<dbReference type="OrthoDB" id="7058856at2"/>
<comment type="caution">
    <text evidence="1">The sequence shown here is derived from an EMBL/GenBank/DDBJ whole genome shotgun (WGS) entry which is preliminary data.</text>
</comment>
<evidence type="ECO:0000313" key="1">
    <source>
        <dbReference type="EMBL" id="KGJ94788.1"/>
    </source>
</evidence>
<dbReference type="RefSeq" id="WP_033081719.1">
    <property type="nucleotide sequence ID" value="NZ_JQEC01000016.1"/>
</dbReference>
<protein>
    <submittedName>
        <fullName evidence="1">Uncharacterized protein</fullName>
    </submittedName>
</protein>
<organism evidence="1 2">
    <name type="scientific">Colwellia psychrerythraea</name>
    <name type="common">Vibrio psychroerythus</name>
    <dbReference type="NCBI Taxonomy" id="28229"/>
    <lineage>
        <taxon>Bacteria</taxon>
        <taxon>Pseudomonadati</taxon>
        <taxon>Pseudomonadota</taxon>
        <taxon>Gammaproteobacteria</taxon>
        <taxon>Alteromonadales</taxon>
        <taxon>Colwelliaceae</taxon>
        <taxon>Colwellia</taxon>
    </lineage>
</organism>